<dbReference type="GO" id="GO:0003697">
    <property type="term" value="F:single-stranded DNA binding"/>
    <property type="evidence" value="ECO:0007669"/>
    <property type="project" value="InterPro"/>
</dbReference>
<dbReference type="InterPro" id="IPR011344">
    <property type="entry name" value="ssDNA-bd"/>
</dbReference>
<dbReference type="PANTHER" id="PTHR10302:SF23">
    <property type="entry name" value="PROTEIN OSB4, CHLOROPLASTIC"/>
    <property type="match status" value="1"/>
</dbReference>
<dbReference type="Proteomes" id="UP000734854">
    <property type="component" value="Unassembled WGS sequence"/>
</dbReference>
<comment type="caution">
    <text evidence="1">The sequence shown here is derived from an EMBL/GenBank/DDBJ whole genome shotgun (WGS) entry which is preliminary data.</text>
</comment>
<protein>
    <submittedName>
        <fullName evidence="1">Uncharacterized protein</fullName>
    </submittedName>
</protein>
<dbReference type="AlphaFoldDB" id="A0A8J5IA08"/>
<keyword evidence="2" id="KW-1185">Reference proteome</keyword>
<dbReference type="GO" id="GO:0042645">
    <property type="term" value="C:mitochondrial nucleoid"/>
    <property type="evidence" value="ECO:0007669"/>
    <property type="project" value="TreeGrafter"/>
</dbReference>
<proteinExistence type="predicted"/>
<evidence type="ECO:0000313" key="2">
    <source>
        <dbReference type="Proteomes" id="UP000734854"/>
    </source>
</evidence>
<dbReference type="PANTHER" id="PTHR10302">
    <property type="entry name" value="SINGLE-STRANDED DNA-BINDING PROTEIN"/>
    <property type="match status" value="1"/>
</dbReference>
<dbReference type="EMBL" id="JACMSC010000001">
    <property type="protein sequence ID" value="KAG6536485.1"/>
    <property type="molecule type" value="Genomic_DNA"/>
</dbReference>
<accession>A0A8J5IA08</accession>
<name>A0A8J5IA08_ZINOF</name>
<sequence>MVTDRLEVVGITFVVEVMDTNGVIADKLSFVHDGNSQSTPSFKANASKVYSQKLWDDLVLNPLDWSDNREDKLNGLIHPNYPDFKNRKTYQVLWVDRAPSWVSERLEGLVFASREKEKLPPQQSEYHGEAGISKQKEYSFASSIKNNETSWKNLIDNPKDWWDNRSMKLKKTSPDFKHKETGEALWLSSFNTPDWLKKTSPDFKHEETGEALWLSSFNTPDWVLSKLPPVETTS</sequence>
<organism evidence="1 2">
    <name type="scientific">Zingiber officinale</name>
    <name type="common">Ginger</name>
    <name type="synonym">Amomum zingiber</name>
    <dbReference type="NCBI Taxonomy" id="94328"/>
    <lineage>
        <taxon>Eukaryota</taxon>
        <taxon>Viridiplantae</taxon>
        <taxon>Streptophyta</taxon>
        <taxon>Embryophyta</taxon>
        <taxon>Tracheophyta</taxon>
        <taxon>Spermatophyta</taxon>
        <taxon>Magnoliopsida</taxon>
        <taxon>Liliopsida</taxon>
        <taxon>Zingiberales</taxon>
        <taxon>Zingiberaceae</taxon>
        <taxon>Zingiber</taxon>
    </lineage>
</organism>
<reference evidence="1 2" key="1">
    <citation type="submission" date="2020-08" db="EMBL/GenBank/DDBJ databases">
        <title>Plant Genome Project.</title>
        <authorList>
            <person name="Zhang R.-G."/>
        </authorList>
    </citation>
    <scope>NUCLEOTIDE SEQUENCE [LARGE SCALE GENOMIC DNA]</scope>
    <source>
        <tissue evidence="1">Rhizome</tissue>
    </source>
</reference>
<gene>
    <name evidence="1" type="ORF">ZIOFF_001543</name>
</gene>
<evidence type="ECO:0000313" key="1">
    <source>
        <dbReference type="EMBL" id="KAG6536485.1"/>
    </source>
</evidence>
<dbReference type="GO" id="GO:0006264">
    <property type="term" value="P:mitochondrial DNA replication"/>
    <property type="evidence" value="ECO:0007669"/>
    <property type="project" value="TreeGrafter"/>
</dbReference>